<dbReference type="Proteomes" id="UP000294853">
    <property type="component" value="Chromosome"/>
</dbReference>
<gene>
    <name evidence="1" type="ORF">EXE58_18955</name>
</gene>
<organism evidence="1 2">
    <name type="scientific">Nocardioides seonyuensis</name>
    <dbReference type="NCBI Taxonomy" id="2518371"/>
    <lineage>
        <taxon>Bacteria</taxon>
        <taxon>Bacillati</taxon>
        <taxon>Actinomycetota</taxon>
        <taxon>Actinomycetes</taxon>
        <taxon>Propionibacteriales</taxon>
        <taxon>Nocardioidaceae</taxon>
        <taxon>Nocardioides</taxon>
    </lineage>
</organism>
<evidence type="ECO:0000313" key="1">
    <source>
        <dbReference type="EMBL" id="QBX57300.1"/>
    </source>
</evidence>
<dbReference type="EMBL" id="CP038436">
    <property type="protein sequence ID" value="QBX57300.1"/>
    <property type="molecule type" value="Genomic_DNA"/>
</dbReference>
<dbReference type="OrthoDB" id="8421706at2"/>
<evidence type="ECO:0008006" key="3">
    <source>
        <dbReference type="Google" id="ProtNLM"/>
    </source>
</evidence>
<proteinExistence type="predicted"/>
<accession>A0A4P7IKE0</accession>
<reference evidence="1 2" key="1">
    <citation type="submission" date="2019-03" db="EMBL/GenBank/DDBJ databases">
        <title>Three New Species of Nocardioides, Nocardioides euryhalodurans sp. nov., Nocardioides seonyuensis sp. nov. and Nocardioides eburneoflavus sp. nov. Iolated from Soil.</title>
        <authorList>
            <person name="Roh S.G."/>
            <person name="Lee C."/>
            <person name="Kim M.-K."/>
            <person name="Kim S.B."/>
        </authorList>
    </citation>
    <scope>NUCLEOTIDE SEQUENCE [LARGE SCALE GENOMIC DNA]</scope>
    <source>
        <strain evidence="1 2">MMS17-SY207-3</strain>
    </source>
</reference>
<dbReference type="RefSeq" id="WP_135269285.1">
    <property type="nucleotide sequence ID" value="NZ_CP038436.1"/>
</dbReference>
<name>A0A4P7IKE0_9ACTN</name>
<evidence type="ECO:0000313" key="2">
    <source>
        <dbReference type="Proteomes" id="UP000294853"/>
    </source>
</evidence>
<dbReference type="KEGG" id="nsn:EXE58_18955"/>
<sequence>MDLHLTAGTEEPPWVDVADCTLPTAERPLRLAEFDELFTDSLRSIERTSDSVVRLKLAGDADLARRTQALADAESTCCSFFTFTVTPLNDQDVACDASVPAAYTEVLDGLVSRAEAALGGVS</sequence>
<keyword evidence="2" id="KW-1185">Reference proteome</keyword>
<dbReference type="AlphaFoldDB" id="A0A4P7IKE0"/>
<protein>
    <recommendedName>
        <fullName evidence="3">Arsenate reductase</fullName>
    </recommendedName>
</protein>